<name>A0A194W2V7_CYTMA</name>
<evidence type="ECO:0000313" key="1">
    <source>
        <dbReference type="EMBL" id="KUI70418.1"/>
    </source>
</evidence>
<organism evidence="1 2">
    <name type="scientific">Cytospora mali</name>
    <name type="common">Apple Valsa canker fungus</name>
    <name type="synonym">Valsa mali</name>
    <dbReference type="NCBI Taxonomy" id="578113"/>
    <lineage>
        <taxon>Eukaryota</taxon>
        <taxon>Fungi</taxon>
        <taxon>Dikarya</taxon>
        <taxon>Ascomycota</taxon>
        <taxon>Pezizomycotina</taxon>
        <taxon>Sordariomycetes</taxon>
        <taxon>Sordariomycetidae</taxon>
        <taxon>Diaporthales</taxon>
        <taxon>Cytosporaceae</taxon>
        <taxon>Cytospora</taxon>
    </lineage>
</organism>
<accession>A0A194W2V7</accession>
<sequence length="70" mass="8127">MATSFQSEFYSNFIVIDNTDHGLAYLDLEKDGSLEETMRRTKIRRHKPITIFDLPKNVCAKIWSYVLATS</sequence>
<reference evidence="1" key="1">
    <citation type="submission" date="2014-12" db="EMBL/GenBank/DDBJ databases">
        <title>Genome Sequence of Valsa Canker Pathogens Uncovers a Specific Adaption of Colonization on Woody Bark.</title>
        <authorList>
            <person name="Yin Z."/>
            <person name="Liu H."/>
            <person name="Gao X."/>
            <person name="Li Z."/>
            <person name="Song N."/>
            <person name="Ke X."/>
            <person name="Dai Q."/>
            <person name="Wu Y."/>
            <person name="Sun Y."/>
            <person name="Xu J.-R."/>
            <person name="Kang Z.K."/>
            <person name="Wang L."/>
            <person name="Huang L."/>
        </authorList>
    </citation>
    <scope>NUCLEOTIDE SEQUENCE [LARGE SCALE GENOMIC DNA]</scope>
    <source>
        <strain evidence="1">03-8</strain>
    </source>
</reference>
<dbReference type="EMBL" id="CM003103">
    <property type="protein sequence ID" value="KUI70418.1"/>
    <property type="molecule type" value="Genomic_DNA"/>
</dbReference>
<gene>
    <name evidence="1" type="ORF">VM1G_05795</name>
</gene>
<dbReference type="AlphaFoldDB" id="A0A194W2V7"/>
<proteinExistence type="predicted"/>
<keyword evidence="2" id="KW-1185">Reference proteome</keyword>
<evidence type="ECO:0000313" key="2">
    <source>
        <dbReference type="Proteomes" id="UP000078559"/>
    </source>
</evidence>
<dbReference type="Proteomes" id="UP000078559">
    <property type="component" value="Chromosome 6"/>
</dbReference>
<protein>
    <submittedName>
        <fullName evidence="1">Uncharacterized protein</fullName>
    </submittedName>
</protein>